<dbReference type="Proteomes" id="UP001234989">
    <property type="component" value="Chromosome 4"/>
</dbReference>
<evidence type="ECO:0000256" key="7">
    <source>
        <dbReference type="ARBA" id="ARBA00022786"/>
    </source>
</evidence>
<evidence type="ECO:0000256" key="2">
    <source>
        <dbReference type="ARBA" id="ARBA00004906"/>
    </source>
</evidence>
<evidence type="ECO:0000256" key="3">
    <source>
        <dbReference type="ARBA" id="ARBA00012483"/>
    </source>
</evidence>
<evidence type="ECO:0000313" key="13">
    <source>
        <dbReference type="Proteomes" id="UP001234989"/>
    </source>
</evidence>
<evidence type="ECO:0000256" key="4">
    <source>
        <dbReference type="ARBA" id="ARBA00022679"/>
    </source>
</evidence>
<organism evidence="12 13">
    <name type="scientific">Solanum verrucosum</name>
    <dbReference type="NCBI Taxonomy" id="315347"/>
    <lineage>
        <taxon>Eukaryota</taxon>
        <taxon>Viridiplantae</taxon>
        <taxon>Streptophyta</taxon>
        <taxon>Embryophyta</taxon>
        <taxon>Tracheophyta</taxon>
        <taxon>Spermatophyta</taxon>
        <taxon>Magnoliopsida</taxon>
        <taxon>eudicotyledons</taxon>
        <taxon>Gunneridae</taxon>
        <taxon>Pentapetalae</taxon>
        <taxon>asterids</taxon>
        <taxon>lamiids</taxon>
        <taxon>Solanales</taxon>
        <taxon>Solanaceae</taxon>
        <taxon>Solanoideae</taxon>
        <taxon>Solaneae</taxon>
        <taxon>Solanum</taxon>
    </lineage>
</organism>
<protein>
    <recommendedName>
        <fullName evidence="3">RING-type E3 ubiquitin transferase</fullName>
        <ecNumber evidence="3">2.3.2.27</ecNumber>
    </recommendedName>
</protein>
<feature type="compositionally biased region" description="Basic and acidic residues" evidence="9">
    <location>
        <begin position="129"/>
        <end position="141"/>
    </location>
</feature>
<keyword evidence="6" id="KW-0863">Zinc-finger</keyword>
<comment type="pathway">
    <text evidence="2">Protein modification; protein ubiquitination.</text>
</comment>
<evidence type="ECO:0000256" key="6">
    <source>
        <dbReference type="ARBA" id="ARBA00022771"/>
    </source>
</evidence>
<dbReference type="Pfam" id="PF12678">
    <property type="entry name" value="zf-rbx1"/>
    <property type="match status" value="1"/>
</dbReference>
<dbReference type="InterPro" id="IPR013083">
    <property type="entry name" value="Znf_RING/FYVE/PHD"/>
</dbReference>
<dbReference type="GO" id="GO:0008270">
    <property type="term" value="F:zinc ion binding"/>
    <property type="evidence" value="ECO:0007669"/>
    <property type="project" value="UniProtKB-KW"/>
</dbReference>
<keyword evidence="7" id="KW-0833">Ubl conjugation pathway</keyword>
<keyword evidence="4" id="KW-0808">Transferase</keyword>
<dbReference type="AlphaFoldDB" id="A0AAF0TLZ2"/>
<feature type="compositionally biased region" description="Basic residues" evidence="9">
    <location>
        <begin position="109"/>
        <end position="128"/>
    </location>
</feature>
<evidence type="ECO:0000256" key="10">
    <source>
        <dbReference type="SAM" id="SignalP"/>
    </source>
</evidence>
<keyword evidence="8" id="KW-0862">Zinc</keyword>
<proteinExistence type="predicted"/>
<name>A0AAF0TLZ2_SOLVR</name>
<dbReference type="Gene3D" id="3.30.40.10">
    <property type="entry name" value="Zinc/RING finger domain, C3HC4 (zinc finger)"/>
    <property type="match status" value="1"/>
</dbReference>
<dbReference type="SUPFAM" id="SSF57850">
    <property type="entry name" value="RING/U-box"/>
    <property type="match status" value="1"/>
</dbReference>
<feature type="chain" id="PRO_5042089521" description="RING-type E3 ubiquitin transferase" evidence="10">
    <location>
        <begin position="18"/>
        <end position="238"/>
    </location>
</feature>
<comment type="catalytic activity">
    <reaction evidence="1">
        <text>S-ubiquitinyl-[E2 ubiquitin-conjugating enzyme]-L-cysteine + [acceptor protein]-L-lysine = [E2 ubiquitin-conjugating enzyme]-L-cysteine + N(6)-ubiquitinyl-[acceptor protein]-L-lysine.</text>
        <dbReference type="EC" id="2.3.2.27"/>
    </reaction>
</comment>
<evidence type="ECO:0000259" key="11">
    <source>
        <dbReference type="Pfam" id="PF12678"/>
    </source>
</evidence>
<evidence type="ECO:0000256" key="8">
    <source>
        <dbReference type="ARBA" id="ARBA00022833"/>
    </source>
</evidence>
<reference evidence="12" key="1">
    <citation type="submission" date="2023-08" db="EMBL/GenBank/DDBJ databases">
        <title>A de novo genome assembly of Solanum verrucosum Schlechtendal, a Mexican diploid species geographically isolated from the other diploid A-genome species in potato relatives.</title>
        <authorList>
            <person name="Hosaka K."/>
        </authorList>
    </citation>
    <scope>NUCLEOTIDE SEQUENCE</scope>
    <source>
        <tissue evidence="12">Young leaves</tissue>
    </source>
</reference>
<dbReference type="GO" id="GO:0061630">
    <property type="term" value="F:ubiquitin protein ligase activity"/>
    <property type="evidence" value="ECO:0007669"/>
    <property type="project" value="UniProtKB-EC"/>
</dbReference>
<evidence type="ECO:0000313" key="12">
    <source>
        <dbReference type="EMBL" id="WMV24204.1"/>
    </source>
</evidence>
<keyword evidence="5" id="KW-0479">Metal-binding</keyword>
<evidence type="ECO:0000256" key="1">
    <source>
        <dbReference type="ARBA" id="ARBA00000900"/>
    </source>
</evidence>
<keyword evidence="13" id="KW-1185">Reference proteome</keyword>
<sequence length="238" mass="28168">MLNMLFLVIHTFHEICGNESKQKWSIATENLKSQDDEEDEHGDAQHDDIFYDGEMSYEALLELQEHIGGVEIGLKKSNISKLLKQSKYQSAKMKNYSESCCICLPKKKKKKKKNKKKKKKKKKKRKKEKEKEKDKEKETWVRPRNLHSKQKQSIATENLKSQDDEEDEHGDAQHDDIFYDGEMSYEDTYDDGAELGKINCGHEFHYQCIRRWLKRNNSGPICRRIALTPFDRNLWFSF</sequence>
<feature type="signal peptide" evidence="10">
    <location>
        <begin position="1"/>
        <end position="17"/>
    </location>
</feature>
<feature type="region of interest" description="Disordered" evidence="9">
    <location>
        <begin position="109"/>
        <end position="172"/>
    </location>
</feature>
<evidence type="ECO:0000256" key="9">
    <source>
        <dbReference type="SAM" id="MobiDB-lite"/>
    </source>
</evidence>
<gene>
    <name evidence="12" type="ORF">MTR67_017589</name>
</gene>
<dbReference type="EC" id="2.3.2.27" evidence="3"/>
<dbReference type="PANTHER" id="PTHR22937">
    <property type="entry name" value="E3 UBIQUITIN-PROTEIN LIGASE RNF165"/>
    <property type="match status" value="1"/>
</dbReference>
<keyword evidence="10" id="KW-0732">Signal</keyword>
<dbReference type="InterPro" id="IPR045191">
    <property type="entry name" value="MBR1/2-like"/>
</dbReference>
<evidence type="ECO:0000256" key="5">
    <source>
        <dbReference type="ARBA" id="ARBA00022723"/>
    </source>
</evidence>
<dbReference type="PANTHER" id="PTHR22937:SF218">
    <property type="entry name" value="RING-TYPE E3 UBIQUITIN TRANSFERASE"/>
    <property type="match status" value="1"/>
</dbReference>
<feature type="domain" description="Zinc finger RING-H2-type" evidence="11">
    <location>
        <begin position="199"/>
        <end position="223"/>
    </location>
</feature>
<dbReference type="InterPro" id="IPR024766">
    <property type="entry name" value="Znf_RING_H2"/>
</dbReference>
<accession>A0AAF0TLZ2</accession>
<dbReference type="EMBL" id="CP133615">
    <property type="protein sequence ID" value="WMV24204.1"/>
    <property type="molecule type" value="Genomic_DNA"/>
</dbReference>